<evidence type="ECO:0000256" key="3">
    <source>
        <dbReference type="ARBA" id="ARBA00022692"/>
    </source>
</evidence>
<keyword evidence="2" id="KW-0716">Sensory transduction</keyword>
<keyword evidence="7" id="KW-0675">Receptor</keyword>
<evidence type="ECO:0000256" key="2">
    <source>
        <dbReference type="ARBA" id="ARBA00022606"/>
    </source>
</evidence>
<evidence type="ECO:0000256" key="4">
    <source>
        <dbReference type="ARBA" id="ARBA00022725"/>
    </source>
</evidence>
<dbReference type="Pfam" id="PF02949">
    <property type="entry name" value="7tm_6"/>
    <property type="match status" value="1"/>
</dbReference>
<keyword evidence="4" id="KW-0552">Olfaction</keyword>
<evidence type="ECO:0000256" key="5">
    <source>
        <dbReference type="ARBA" id="ARBA00022989"/>
    </source>
</evidence>
<keyword evidence="3" id="KW-0812">Transmembrane</keyword>
<keyword evidence="10" id="KW-1185">Reference proteome</keyword>
<dbReference type="AlphaFoldDB" id="A0AA40G909"/>
<comment type="subcellular location">
    <subcellularLocation>
        <location evidence="1">Membrane</location>
        <topology evidence="1">Multi-pass membrane protein</topology>
    </subcellularLocation>
</comment>
<dbReference type="EMBL" id="JAHYIQ010000003">
    <property type="protein sequence ID" value="KAK1133299.1"/>
    <property type="molecule type" value="Genomic_DNA"/>
</dbReference>
<reference evidence="9" key="1">
    <citation type="submission" date="2021-10" db="EMBL/GenBank/DDBJ databases">
        <title>Melipona bicolor Genome sequencing and assembly.</title>
        <authorList>
            <person name="Araujo N.S."/>
            <person name="Arias M.C."/>
        </authorList>
    </citation>
    <scope>NUCLEOTIDE SEQUENCE</scope>
    <source>
        <strain evidence="9">USP_2M_L1-L4_2017</strain>
        <tissue evidence="9">Whole body</tissue>
    </source>
</reference>
<dbReference type="GO" id="GO:0005549">
    <property type="term" value="F:odorant binding"/>
    <property type="evidence" value="ECO:0007669"/>
    <property type="project" value="InterPro"/>
</dbReference>
<dbReference type="GO" id="GO:0007165">
    <property type="term" value="P:signal transduction"/>
    <property type="evidence" value="ECO:0007669"/>
    <property type="project" value="UniProtKB-KW"/>
</dbReference>
<evidence type="ECO:0000313" key="9">
    <source>
        <dbReference type="EMBL" id="KAK1133299.1"/>
    </source>
</evidence>
<keyword evidence="5" id="KW-1133">Transmembrane helix</keyword>
<protein>
    <submittedName>
        <fullName evidence="9">Uncharacterized protein</fullName>
    </submittedName>
</protein>
<dbReference type="GO" id="GO:0004984">
    <property type="term" value="F:olfactory receptor activity"/>
    <property type="evidence" value="ECO:0007669"/>
    <property type="project" value="InterPro"/>
</dbReference>
<evidence type="ECO:0000256" key="6">
    <source>
        <dbReference type="ARBA" id="ARBA00023136"/>
    </source>
</evidence>
<keyword evidence="6" id="KW-0472">Membrane</keyword>
<dbReference type="InterPro" id="IPR004117">
    <property type="entry name" value="7tm6_olfct_rcpt"/>
</dbReference>
<dbReference type="Proteomes" id="UP001177670">
    <property type="component" value="Unassembled WGS sequence"/>
</dbReference>
<accession>A0AA40G909</accession>
<comment type="caution">
    <text evidence="9">The sequence shown here is derived from an EMBL/GenBank/DDBJ whole genome shotgun (WGS) entry which is preliminary data.</text>
</comment>
<sequence length="206" mass="24192">MSDCAYESNWYNVSPSEARCLLFIMNRSTRPLCLTAGKFGTFSMEMFSTRDVMTVKAQHDVFYIHSRITAERINRFSQTSVSSSSILGRTEYVSSEANKKRFEIDESFELQLQLDSRRSFCCYFEDKIITIENNKFHGEDRPPVFVLIADESKEFELQGLFRFANLQITAIKSSKRKVSARRFRMRNERYERAAHDLENQLSKRPR</sequence>
<proteinExistence type="predicted"/>
<evidence type="ECO:0000256" key="7">
    <source>
        <dbReference type="ARBA" id="ARBA00023170"/>
    </source>
</evidence>
<gene>
    <name evidence="9" type="ORF">K0M31_011115</name>
</gene>
<organism evidence="9 10">
    <name type="scientific">Melipona bicolor</name>
    <dbReference type="NCBI Taxonomy" id="60889"/>
    <lineage>
        <taxon>Eukaryota</taxon>
        <taxon>Metazoa</taxon>
        <taxon>Ecdysozoa</taxon>
        <taxon>Arthropoda</taxon>
        <taxon>Hexapoda</taxon>
        <taxon>Insecta</taxon>
        <taxon>Pterygota</taxon>
        <taxon>Neoptera</taxon>
        <taxon>Endopterygota</taxon>
        <taxon>Hymenoptera</taxon>
        <taxon>Apocrita</taxon>
        <taxon>Aculeata</taxon>
        <taxon>Apoidea</taxon>
        <taxon>Anthophila</taxon>
        <taxon>Apidae</taxon>
        <taxon>Melipona</taxon>
    </lineage>
</organism>
<evidence type="ECO:0000256" key="1">
    <source>
        <dbReference type="ARBA" id="ARBA00004141"/>
    </source>
</evidence>
<evidence type="ECO:0000313" key="10">
    <source>
        <dbReference type="Proteomes" id="UP001177670"/>
    </source>
</evidence>
<name>A0AA40G909_9HYME</name>
<keyword evidence="8" id="KW-0807">Transducer</keyword>
<dbReference type="GO" id="GO:0016020">
    <property type="term" value="C:membrane"/>
    <property type="evidence" value="ECO:0007669"/>
    <property type="project" value="UniProtKB-SubCell"/>
</dbReference>
<evidence type="ECO:0000256" key="8">
    <source>
        <dbReference type="ARBA" id="ARBA00023224"/>
    </source>
</evidence>